<evidence type="ECO:0000313" key="9">
    <source>
        <dbReference type="EMBL" id="THF95839.1"/>
    </source>
</evidence>
<dbReference type="InterPro" id="IPR045874">
    <property type="entry name" value="LRK10/LRL21-25-like"/>
</dbReference>
<evidence type="ECO:0000256" key="1">
    <source>
        <dbReference type="ARBA" id="ARBA00004479"/>
    </source>
</evidence>
<evidence type="ECO:0000256" key="6">
    <source>
        <dbReference type="ARBA" id="ARBA00023136"/>
    </source>
</evidence>
<keyword evidence="10" id="KW-1185">Reference proteome</keyword>
<comment type="caution">
    <text evidence="9">The sequence shown here is derived from an EMBL/GenBank/DDBJ whole genome shotgun (WGS) entry which is preliminary data.</text>
</comment>
<evidence type="ECO:0000256" key="5">
    <source>
        <dbReference type="ARBA" id="ARBA00022989"/>
    </source>
</evidence>
<dbReference type="GO" id="GO:0004674">
    <property type="term" value="F:protein serine/threonine kinase activity"/>
    <property type="evidence" value="ECO:0007669"/>
    <property type="project" value="UniProtKB-KW"/>
</dbReference>
<keyword evidence="7" id="KW-0325">Glycoprotein</keyword>
<name>A0A4S4D0W4_CAMSN</name>
<keyword evidence="3" id="KW-0812">Transmembrane</keyword>
<feature type="domain" description="Protein kinase" evidence="8">
    <location>
        <begin position="1"/>
        <end position="119"/>
    </location>
</feature>
<dbReference type="Proteomes" id="UP000306102">
    <property type="component" value="Unassembled WGS sequence"/>
</dbReference>
<dbReference type="GO" id="GO:0005524">
    <property type="term" value="F:ATP binding"/>
    <property type="evidence" value="ECO:0007669"/>
    <property type="project" value="InterPro"/>
</dbReference>
<evidence type="ECO:0000313" key="10">
    <source>
        <dbReference type="Proteomes" id="UP000306102"/>
    </source>
</evidence>
<reference evidence="9 10" key="1">
    <citation type="journal article" date="2018" name="Proc. Natl. Acad. Sci. U.S.A.">
        <title>Draft genome sequence of Camellia sinensis var. sinensis provides insights into the evolution of the tea genome and tea quality.</title>
        <authorList>
            <person name="Wei C."/>
            <person name="Yang H."/>
            <person name="Wang S."/>
            <person name="Zhao J."/>
            <person name="Liu C."/>
            <person name="Gao L."/>
            <person name="Xia E."/>
            <person name="Lu Y."/>
            <person name="Tai Y."/>
            <person name="She G."/>
            <person name="Sun J."/>
            <person name="Cao H."/>
            <person name="Tong W."/>
            <person name="Gao Q."/>
            <person name="Li Y."/>
            <person name="Deng W."/>
            <person name="Jiang X."/>
            <person name="Wang W."/>
            <person name="Chen Q."/>
            <person name="Zhang S."/>
            <person name="Li H."/>
            <person name="Wu J."/>
            <person name="Wang P."/>
            <person name="Li P."/>
            <person name="Shi C."/>
            <person name="Zheng F."/>
            <person name="Jian J."/>
            <person name="Huang B."/>
            <person name="Shan D."/>
            <person name="Shi M."/>
            <person name="Fang C."/>
            <person name="Yue Y."/>
            <person name="Li F."/>
            <person name="Li D."/>
            <person name="Wei S."/>
            <person name="Han B."/>
            <person name="Jiang C."/>
            <person name="Yin Y."/>
            <person name="Xia T."/>
            <person name="Zhang Z."/>
            <person name="Bennetzen J.L."/>
            <person name="Zhao S."/>
            <person name="Wan X."/>
        </authorList>
    </citation>
    <scope>NUCLEOTIDE SEQUENCE [LARGE SCALE GENOMIC DNA]</scope>
    <source>
        <strain evidence="10">cv. Shuchazao</strain>
        <tissue evidence="9">Leaf</tissue>
    </source>
</reference>
<keyword evidence="6" id="KW-0472">Membrane</keyword>
<protein>
    <recommendedName>
        <fullName evidence="8">Protein kinase domain-containing protein</fullName>
    </recommendedName>
</protein>
<dbReference type="AlphaFoldDB" id="A0A4S4D0W4"/>
<evidence type="ECO:0000256" key="7">
    <source>
        <dbReference type="ARBA" id="ARBA00023180"/>
    </source>
</evidence>
<evidence type="ECO:0000256" key="2">
    <source>
        <dbReference type="ARBA" id="ARBA00022527"/>
    </source>
</evidence>
<dbReference type="Gene3D" id="1.10.510.10">
    <property type="entry name" value="Transferase(Phosphotransferase) domain 1"/>
    <property type="match status" value="1"/>
</dbReference>
<keyword evidence="2" id="KW-0808">Transferase</keyword>
<dbReference type="EMBL" id="SDRB02013132">
    <property type="protein sequence ID" value="THF95839.1"/>
    <property type="molecule type" value="Genomic_DNA"/>
</dbReference>
<dbReference type="GO" id="GO:0016020">
    <property type="term" value="C:membrane"/>
    <property type="evidence" value="ECO:0007669"/>
    <property type="project" value="UniProtKB-SubCell"/>
</dbReference>
<evidence type="ECO:0000259" key="8">
    <source>
        <dbReference type="PROSITE" id="PS50011"/>
    </source>
</evidence>
<dbReference type="Pfam" id="PF00069">
    <property type="entry name" value="Pkinase"/>
    <property type="match status" value="1"/>
</dbReference>
<comment type="subcellular location">
    <subcellularLocation>
        <location evidence="1">Membrane</location>
        <topology evidence="1">Single-pass type I membrane protein</topology>
    </subcellularLocation>
</comment>
<proteinExistence type="predicted"/>
<dbReference type="STRING" id="542762.A0A4S4D0W4"/>
<keyword evidence="4" id="KW-0732">Signal</keyword>
<dbReference type="SUPFAM" id="SSF56112">
    <property type="entry name" value="Protein kinase-like (PK-like)"/>
    <property type="match status" value="1"/>
</dbReference>
<gene>
    <name evidence="9" type="ORF">TEA_013516</name>
</gene>
<keyword evidence="2" id="KW-0723">Serine/threonine-protein kinase</keyword>
<dbReference type="InterPro" id="IPR011009">
    <property type="entry name" value="Kinase-like_dom_sf"/>
</dbReference>
<sequence>MLHARGTIGYIAPEVFSRHFGRVSHKADVYSYGMLVLEMVWGRENIGQSVEDTSDLYFPHSIYKKLECDGDIGLHGIESEEDEKLARKMILVGLCCIQANPLDRPTTNKNSALASSACD</sequence>
<dbReference type="PROSITE" id="PS50011">
    <property type="entry name" value="PROTEIN_KINASE_DOM"/>
    <property type="match status" value="1"/>
</dbReference>
<evidence type="ECO:0000256" key="4">
    <source>
        <dbReference type="ARBA" id="ARBA00022729"/>
    </source>
</evidence>
<keyword evidence="2" id="KW-0418">Kinase</keyword>
<dbReference type="PANTHER" id="PTHR27009">
    <property type="entry name" value="RUST RESISTANCE KINASE LR10-RELATED"/>
    <property type="match status" value="1"/>
</dbReference>
<accession>A0A4S4D0W4</accession>
<evidence type="ECO:0000256" key="3">
    <source>
        <dbReference type="ARBA" id="ARBA00022692"/>
    </source>
</evidence>
<organism evidence="9 10">
    <name type="scientific">Camellia sinensis var. sinensis</name>
    <name type="common">China tea</name>
    <dbReference type="NCBI Taxonomy" id="542762"/>
    <lineage>
        <taxon>Eukaryota</taxon>
        <taxon>Viridiplantae</taxon>
        <taxon>Streptophyta</taxon>
        <taxon>Embryophyta</taxon>
        <taxon>Tracheophyta</taxon>
        <taxon>Spermatophyta</taxon>
        <taxon>Magnoliopsida</taxon>
        <taxon>eudicotyledons</taxon>
        <taxon>Gunneridae</taxon>
        <taxon>Pentapetalae</taxon>
        <taxon>asterids</taxon>
        <taxon>Ericales</taxon>
        <taxon>Theaceae</taxon>
        <taxon>Camellia</taxon>
    </lineage>
</organism>
<keyword evidence="5" id="KW-1133">Transmembrane helix</keyword>
<dbReference type="InterPro" id="IPR000719">
    <property type="entry name" value="Prot_kinase_dom"/>
</dbReference>